<dbReference type="EMBL" id="HBUE01081551">
    <property type="protein sequence ID" value="CAG6477719.1"/>
    <property type="molecule type" value="Transcribed_RNA"/>
</dbReference>
<feature type="compositionally biased region" description="Polar residues" evidence="1">
    <location>
        <begin position="102"/>
        <end position="118"/>
    </location>
</feature>
<proteinExistence type="predicted"/>
<name>A0A8D8BL53_CULPI</name>
<evidence type="ECO:0000313" key="2">
    <source>
        <dbReference type="EMBL" id="CAG6477721.1"/>
    </source>
</evidence>
<dbReference type="AlphaFoldDB" id="A0A8D8BL53"/>
<reference evidence="2" key="1">
    <citation type="submission" date="2021-05" db="EMBL/GenBank/DDBJ databases">
        <authorList>
            <person name="Alioto T."/>
            <person name="Alioto T."/>
            <person name="Gomez Garrido J."/>
        </authorList>
    </citation>
    <scope>NUCLEOTIDE SEQUENCE</scope>
</reference>
<accession>A0A8D8BL53</accession>
<evidence type="ECO:0000256" key="1">
    <source>
        <dbReference type="SAM" id="MobiDB-lite"/>
    </source>
</evidence>
<sequence length="126" mass="13771">MFTLLLQFRRFLGYLPKNLLNSYLFKLIPNNRAIQTKASAAHHPTVKTCRKSFGIFPKVSQFFSATTPVPLSGQPKNQAEPCRAVASGRVAFAGSAAPSTPGWRSSRSTFAGPTSRPSRSPECLRS</sequence>
<feature type="region of interest" description="Disordered" evidence="1">
    <location>
        <begin position="94"/>
        <end position="126"/>
    </location>
</feature>
<protein>
    <submittedName>
        <fullName evidence="2">(northern house mosquito) hypothetical protein</fullName>
    </submittedName>
</protein>
<organism evidence="2">
    <name type="scientific">Culex pipiens</name>
    <name type="common">House mosquito</name>
    <dbReference type="NCBI Taxonomy" id="7175"/>
    <lineage>
        <taxon>Eukaryota</taxon>
        <taxon>Metazoa</taxon>
        <taxon>Ecdysozoa</taxon>
        <taxon>Arthropoda</taxon>
        <taxon>Hexapoda</taxon>
        <taxon>Insecta</taxon>
        <taxon>Pterygota</taxon>
        <taxon>Neoptera</taxon>
        <taxon>Endopterygota</taxon>
        <taxon>Diptera</taxon>
        <taxon>Nematocera</taxon>
        <taxon>Culicoidea</taxon>
        <taxon>Culicidae</taxon>
        <taxon>Culicinae</taxon>
        <taxon>Culicini</taxon>
        <taxon>Culex</taxon>
        <taxon>Culex</taxon>
    </lineage>
</organism>
<dbReference type="EMBL" id="HBUE01081552">
    <property type="protein sequence ID" value="CAG6477721.1"/>
    <property type="molecule type" value="Transcribed_RNA"/>
</dbReference>